<protein>
    <submittedName>
        <fullName evidence="2">Uncharacterized protein</fullName>
    </submittedName>
</protein>
<evidence type="ECO:0000313" key="3">
    <source>
        <dbReference type="Proteomes" id="UP000824169"/>
    </source>
</evidence>
<keyword evidence="1" id="KW-0812">Transmembrane</keyword>
<evidence type="ECO:0000313" key="2">
    <source>
        <dbReference type="EMBL" id="HIV24281.1"/>
    </source>
</evidence>
<dbReference type="AlphaFoldDB" id="A0A9D1T988"/>
<accession>A0A9D1T988</accession>
<organism evidence="2 3">
    <name type="scientific">Candidatus Scatomonas pullistercoris</name>
    <dbReference type="NCBI Taxonomy" id="2840920"/>
    <lineage>
        <taxon>Bacteria</taxon>
        <taxon>Bacillati</taxon>
        <taxon>Bacillota</taxon>
        <taxon>Clostridia</taxon>
        <taxon>Lachnospirales</taxon>
        <taxon>Lachnospiraceae</taxon>
        <taxon>Lachnospiraceae incertae sedis</taxon>
        <taxon>Candidatus Scatomonas</taxon>
    </lineage>
</organism>
<name>A0A9D1T988_9FIRM</name>
<reference evidence="2" key="1">
    <citation type="submission" date="2020-10" db="EMBL/GenBank/DDBJ databases">
        <authorList>
            <person name="Gilroy R."/>
        </authorList>
    </citation>
    <scope>NUCLEOTIDE SEQUENCE</scope>
    <source>
        <strain evidence="2">CHK188-20938</strain>
    </source>
</reference>
<keyword evidence="1" id="KW-0472">Membrane</keyword>
<sequence length="58" mass="6367">MSCTLVWADTLFVPGILIGAAGIAGMAAAPQVFQKITRRQREKLAPEILRLTEELLEK</sequence>
<keyword evidence="1" id="KW-1133">Transmembrane helix</keyword>
<comment type="caution">
    <text evidence="2">The sequence shown here is derived from an EMBL/GenBank/DDBJ whole genome shotgun (WGS) entry which is preliminary data.</text>
</comment>
<dbReference type="Proteomes" id="UP000824169">
    <property type="component" value="Unassembled WGS sequence"/>
</dbReference>
<dbReference type="EMBL" id="DVOO01000003">
    <property type="protein sequence ID" value="HIV24281.1"/>
    <property type="molecule type" value="Genomic_DNA"/>
</dbReference>
<feature type="transmembrane region" description="Helical" evidence="1">
    <location>
        <begin position="12"/>
        <end position="33"/>
    </location>
</feature>
<proteinExistence type="predicted"/>
<gene>
    <name evidence="2" type="ORF">IAB71_00600</name>
</gene>
<reference evidence="2" key="2">
    <citation type="journal article" date="2021" name="PeerJ">
        <title>Extensive microbial diversity within the chicken gut microbiome revealed by metagenomics and culture.</title>
        <authorList>
            <person name="Gilroy R."/>
            <person name="Ravi A."/>
            <person name="Getino M."/>
            <person name="Pursley I."/>
            <person name="Horton D.L."/>
            <person name="Alikhan N.F."/>
            <person name="Baker D."/>
            <person name="Gharbi K."/>
            <person name="Hall N."/>
            <person name="Watson M."/>
            <person name="Adriaenssens E.M."/>
            <person name="Foster-Nyarko E."/>
            <person name="Jarju S."/>
            <person name="Secka A."/>
            <person name="Antonio M."/>
            <person name="Oren A."/>
            <person name="Chaudhuri R.R."/>
            <person name="La Ragione R."/>
            <person name="Hildebrand F."/>
            <person name="Pallen M.J."/>
        </authorList>
    </citation>
    <scope>NUCLEOTIDE SEQUENCE</scope>
    <source>
        <strain evidence="2">CHK188-20938</strain>
    </source>
</reference>
<evidence type="ECO:0000256" key="1">
    <source>
        <dbReference type="SAM" id="Phobius"/>
    </source>
</evidence>